<protein>
    <submittedName>
        <fullName evidence="2">Acetyl-CoA synthetase-like protein</fullName>
    </submittedName>
</protein>
<gene>
    <name evidence="2" type="ORF">K491DRAFT_596294</name>
</gene>
<keyword evidence="3" id="KW-1185">Reference proteome</keyword>
<dbReference type="GO" id="GO:0016405">
    <property type="term" value="F:CoA-ligase activity"/>
    <property type="evidence" value="ECO:0007669"/>
    <property type="project" value="TreeGrafter"/>
</dbReference>
<reference evidence="2" key="1">
    <citation type="journal article" date="2020" name="Stud. Mycol.">
        <title>101 Dothideomycetes genomes: a test case for predicting lifestyles and emergence of pathogens.</title>
        <authorList>
            <person name="Haridas S."/>
            <person name="Albert R."/>
            <person name="Binder M."/>
            <person name="Bloem J."/>
            <person name="Labutti K."/>
            <person name="Salamov A."/>
            <person name="Andreopoulos B."/>
            <person name="Baker S."/>
            <person name="Barry K."/>
            <person name="Bills G."/>
            <person name="Bluhm B."/>
            <person name="Cannon C."/>
            <person name="Castanera R."/>
            <person name="Culley D."/>
            <person name="Daum C."/>
            <person name="Ezra D."/>
            <person name="Gonzalez J."/>
            <person name="Henrissat B."/>
            <person name="Kuo A."/>
            <person name="Liang C."/>
            <person name="Lipzen A."/>
            <person name="Lutzoni F."/>
            <person name="Magnuson J."/>
            <person name="Mondo S."/>
            <person name="Nolan M."/>
            <person name="Ohm R."/>
            <person name="Pangilinan J."/>
            <person name="Park H.-J."/>
            <person name="Ramirez L."/>
            <person name="Alfaro M."/>
            <person name="Sun H."/>
            <person name="Tritt A."/>
            <person name="Yoshinaga Y."/>
            <person name="Zwiers L.-H."/>
            <person name="Turgeon B."/>
            <person name="Goodwin S."/>
            <person name="Spatafora J."/>
            <person name="Crous P."/>
            <person name="Grigoriev I."/>
        </authorList>
    </citation>
    <scope>NUCLEOTIDE SEQUENCE</scope>
    <source>
        <strain evidence="2">CBS 122681</strain>
    </source>
</reference>
<name>A0A6A6TDY3_9PLEO</name>
<accession>A0A6A6TDY3</accession>
<dbReference type="EMBL" id="MU004332">
    <property type="protein sequence ID" value="KAF2656834.1"/>
    <property type="molecule type" value="Genomic_DNA"/>
</dbReference>
<dbReference type="InterPro" id="IPR025110">
    <property type="entry name" value="AMP-bd_C"/>
</dbReference>
<evidence type="ECO:0000313" key="3">
    <source>
        <dbReference type="Proteomes" id="UP000799324"/>
    </source>
</evidence>
<dbReference type="InterPro" id="IPR045851">
    <property type="entry name" value="AMP-bd_C_sf"/>
</dbReference>
<evidence type="ECO:0000313" key="2">
    <source>
        <dbReference type="EMBL" id="KAF2656834.1"/>
    </source>
</evidence>
<organism evidence="2 3">
    <name type="scientific">Lophiostoma macrostomum CBS 122681</name>
    <dbReference type="NCBI Taxonomy" id="1314788"/>
    <lineage>
        <taxon>Eukaryota</taxon>
        <taxon>Fungi</taxon>
        <taxon>Dikarya</taxon>
        <taxon>Ascomycota</taxon>
        <taxon>Pezizomycotina</taxon>
        <taxon>Dothideomycetes</taxon>
        <taxon>Pleosporomycetidae</taxon>
        <taxon>Pleosporales</taxon>
        <taxon>Lophiostomataceae</taxon>
        <taxon>Lophiostoma</taxon>
    </lineage>
</organism>
<dbReference type="Proteomes" id="UP000799324">
    <property type="component" value="Unassembled WGS sequence"/>
</dbReference>
<dbReference type="Pfam" id="PF13193">
    <property type="entry name" value="AMP-binding_C"/>
    <property type="match status" value="1"/>
</dbReference>
<sequence length="143" mass="15951">LRTGDVGILVNTMEGKGHEHVFIVYRIKEMIKVRGHQVAPAELEGCLLEHPSVADVAVIGVPDVASGEVPKSCVVITSQNRDVDFDSMEELMCFVRKEKAHFKWLKGGIEFIDAIPKSASGKILRKELRDTEKVKRREQAGRV</sequence>
<dbReference type="SUPFAM" id="SSF56801">
    <property type="entry name" value="Acetyl-CoA synthetase-like"/>
    <property type="match status" value="1"/>
</dbReference>
<dbReference type="AlphaFoldDB" id="A0A6A6TDY3"/>
<feature type="domain" description="AMP-binding enzyme C-terminal" evidence="1">
    <location>
        <begin position="42"/>
        <end position="122"/>
    </location>
</feature>
<dbReference type="OrthoDB" id="1898221at2759"/>
<dbReference type="Gene3D" id="3.30.300.30">
    <property type="match status" value="1"/>
</dbReference>
<dbReference type="PANTHER" id="PTHR24096">
    <property type="entry name" value="LONG-CHAIN-FATTY-ACID--COA LIGASE"/>
    <property type="match status" value="1"/>
</dbReference>
<proteinExistence type="predicted"/>
<feature type="non-terminal residue" evidence="2">
    <location>
        <position position="1"/>
    </location>
</feature>
<dbReference type="PANTHER" id="PTHR24096:SF422">
    <property type="entry name" value="BCDNA.GH02901"/>
    <property type="match status" value="1"/>
</dbReference>
<evidence type="ECO:0000259" key="1">
    <source>
        <dbReference type="Pfam" id="PF13193"/>
    </source>
</evidence>